<gene>
    <name evidence="1" type="ORF">BV25DRAFT_1875026</name>
</gene>
<reference evidence="1" key="1">
    <citation type="submission" date="2021-03" db="EMBL/GenBank/DDBJ databases">
        <authorList>
            <consortium name="DOE Joint Genome Institute"/>
            <person name="Ahrendt S."/>
            <person name="Looney B.P."/>
            <person name="Miyauchi S."/>
            <person name="Morin E."/>
            <person name="Drula E."/>
            <person name="Courty P.E."/>
            <person name="Chicoki N."/>
            <person name="Fauchery L."/>
            <person name="Kohler A."/>
            <person name="Kuo A."/>
            <person name="Labutti K."/>
            <person name="Pangilinan J."/>
            <person name="Lipzen A."/>
            <person name="Riley R."/>
            <person name="Andreopoulos W."/>
            <person name="He G."/>
            <person name="Johnson J."/>
            <person name="Barry K.W."/>
            <person name="Grigoriev I.V."/>
            <person name="Nagy L."/>
            <person name="Hibbett D."/>
            <person name="Henrissat B."/>
            <person name="Matheny P.B."/>
            <person name="Labbe J."/>
            <person name="Martin F."/>
        </authorList>
    </citation>
    <scope>NUCLEOTIDE SEQUENCE</scope>
    <source>
        <strain evidence="1">HHB10654</strain>
    </source>
</reference>
<keyword evidence="2" id="KW-1185">Reference proteome</keyword>
<dbReference type="EMBL" id="MU277188">
    <property type="protein sequence ID" value="KAI0067970.1"/>
    <property type="molecule type" value="Genomic_DNA"/>
</dbReference>
<proteinExistence type="predicted"/>
<reference evidence="1" key="2">
    <citation type="journal article" date="2022" name="New Phytol.">
        <title>Evolutionary transition to the ectomycorrhizal habit in the genomes of a hyperdiverse lineage of mushroom-forming fungi.</title>
        <authorList>
            <person name="Looney B."/>
            <person name="Miyauchi S."/>
            <person name="Morin E."/>
            <person name="Drula E."/>
            <person name="Courty P.E."/>
            <person name="Kohler A."/>
            <person name="Kuo A."/>
            <person name="LaButti K."/>
            <person name="Pangilinan J."/>
            <person name="Lipzen A."/>
            <person name="Riley R."/>
            <person name="Andreopoulos W."/>
            <person name="He G."/>
            <person name="Johnson J."/>
            <person name="Nolan M."/>
            <person name="Tritt A."/>
            <person name="Barry K.W."/>
            <person name="Grigoriev I.V."/>
            <person name="Nagy L.G."/>
            <person name="Hibbett D."/>
            <person name="Henrissat B."/>
            <person name="Matheny P.B."/>
            <person name="Labbe J."/>
            <person name="Martin F.M."/>
        </authorList>
    </citation>
    <scope>NUCLEOTIDE SEQUENCE</scope>
    <source>
        <strain evidence="1">HHB10654</strain>
    </source>
</reference>
<evidence type="ECO:0000313" key="2">
    <source>
        <dbReference type="Proteomes" id="UP000814140"/>
    </source>
</evidence>
<sequence>MSTASSPPKPVAIWWSNAFFFLAAHVAAAYGVYTRPPSTVSKPTLLMTVLLWQIASFGVTIGYHRMYSHRAFTAPFPIRMGLAMLGTTAFQGSIKFRCLRHRLHHRFTDDEEHDPYCATRGLFYSHVGWIFYKPKYEKLELIERDDLEQDPVVRIQHKYYVPMALTFGFGLPVFLGWTWNDTTGALIYGGFVSRLLIWHCTFLVNSLAHWDGLQPYSDENTSRTNWILAILTAGEGNHNFHAFPHDFRAGPATFDWDPSKWVILVLHQLGLATGLRRADASDIQEAKLHMLGKHHAAVPLRSEDVWEGAVWRREDIDDYISCKKNACVIVIDGFAVDVTEYLTEHPGGARLLRNYSVPTPDDPANTKPTKWKEAGWAFNGGLNNHSSAARRRMAQLCIAKVLDHA</sequence>
<name>A0ACB8THV0_9AGAM</name>
<protein>
    <submittedName>
        <fullName evidence="1">Uncharacterized protein</fullName>
    </submittedName>
</protein>
<evidence type="ECO:0000313" key="1">
    <source>
        <dbReference type="EMBL" id="KAI0067970.1"/>
    </source>
</evidence>
<comment type="caution">
    <text evidence="1">The sequence shown here is derived from an EMBL/GenBank/DDBJ whole genome shotgun (WGS) entry which is preliminary data.</text>
</comment>
<organism evidence="1 2">
    <name type="scientific">Artomyces pyxidatus</name>
    <dbReference type="NCBI Taxonomy" id="48021"/>
    <lineage>
        <taxon>Eukaryota</taxon>
        <taxon>Fungi</taxon>
        <taxon>Dikarya</taxon>
        <taxon>Basidiomycota</taxon>
        <taxon>Agaricomycotina</taxon>
        <taxon>Agaricomycetes</taxon>
        <taxon>Russulales</taxon>
        <taxon>Auriscalpiaceae</taxon>
        <taxon>Artomyces</taxon>
    </lineage>
</organism>
<accession>A0ACB8THV0</accession>
<dbReference type="Proteomes" id="UP000814140">
    <property type="component" value="Unassembled WGS sequence"/>
</dbReference>